<dbReference type="STRING" id="246404.A0A507FNE4"/>
<organism evidence="7 8">
    <name type="scientific">Chytriomyces confervae</name>
    <dbReference type="NCBI Taxonomy" id="246404"/>
    <lineage>
        <taxon>Eukaryota</taxon>
        <taxon>Fungi</taxon>
        <taxon>Fungi incertae sedis</taxon>
        <taxon>Chytridiomycota</taxon>
        <taxon>Chytridiomycota incertae sedis</taxon>
        <taxon>Chytridiomycetes</taxon>
        <taxon>Chytridiales</taxon>
        <taxon>Chytriomycetaceae</taxon>
        <taxon>Chytriomyces</taxon>
    </lineage>
</organism>
<feature type="region of interest" description="Disordered" evidence="6">
    <location>
        <begin position="1"/>
        <end position="52"/>
    </location>
</feature>
<evidence type="ECO:0000256" key="3">
    <source>
        <dbReference type="ARBA" id="ARBA00023015"/>
    </source>
</evidence>
<dbReference type="PANTHER" id="PTHR28290">
    <property type="entry name" value="ENHANCER OF TRANSLATION TERMINATION 1"/>
    <property type="match status" value="1"/>
</dbReference>
<evidence type="ECO:0000256" key="6">
    <source>
        <dbReference type="SAM" id="MobiDB-lite"/>
    </source>
</evidence>
<sequence length="377" mass="41453">MGIGKKKPAGLKKAAKETAKQPAAEPQEPQEQAADPDTLAVPMSQESSGDEVAEVSAMLEIALAKLETPDDAEEGALLLRGVVHESDRILRSRFEHEDPNAPPPQPLPSSFHLAYGSALFRLGLLLLEDEDGEGQESEALQYVEAAIDRYETGLDNDEADWKLNDALARALIEKANLTLRSDETFPLKNVDAIITSAFKRITTALKSLGSSDLNESVSVIVALVRHAQMREDVEGGKKWLNLARIELNKLLKVDPTHVLALQTLAQTYMTAVNDLLDAGENGQEIDLGAVQKLIDEALKYLNKAESVSETSNVKLQLLLGEVYVNKANLLDEADDETKANEFYKKAVECFKRVEELDSSALPEAFDSFLKEWEEDLN</sequence>
<dbReference type="OrthoDB" id="5598057at2759"/>
<proteinExistence type="inferred from homology"/>
<dbReference type="InterPro" id="IPR024318">
    <property type="entry name" value="Nro1/ETT1"/>
</dbReference>
<keyword evidence="5" id="KW-0539">Nucleus</keyword>
<evidence type="ECO:0000313" key="8">
    <source>
        <dbReference type="Proteomes" id="UP000320333"/>
    </source>
</evidence>
<comment type="subcellular location">
    <subcellularLocation>
        <location evidence="1">Nucleus</location>
    </subcellularLocation>
</comment>
<dbReference type="PANTHER" id="PTHR28290:SF1">
    <property type="entry name" value="ENHANCER OF TRANSLATION TERMINATION 1"/>
    <property type="match status" value="1"/>
</dbReference>
<dbReference type="Proteomes" id="UP000320333">
    <property type="component" value="Unassembled WGS sequence"/>
</dbReference>
<accession>A0A507FNE4</accession>
<comment type="similarity">
    <text evidence="2">Belongs to the ETT1 family.</text>
</comment>
<name>A0A507FNE4_9FUNG</name>
<dbReference type="Pfam" id="PF12753">
    <property type="entry name" value="Nro1"/>
    <property type="match status" value="1"/>
</dbReference>
<evidence type="ECO:0000256" key="5">
    <source>
        <dbReference type="ARBA" id="ARBA00023242"/>
    </source>
</evidence>
<keyword evidence="3" id="KW-0805">Transcription regulation</keyword>
<keyword evidence="4" id="KW-0804">Transcription</keyword>
<keyword evidence="8" id="KW-1185">Reference proteome</keyword>
<gene>
    <name evidence="7" type="ORF">CcCBS67573_g00806</name>
</gene>
<evidence type="ECO:0000256" key="2">
    <source>
        <dbReference type="ARBA" id="ARBA00007273"/>
    </source>
</evidence>
<dbReference type="GO" id="GO:2000640">
    <property type="term" value="P:positive regulation of SREBP signaling pathway"/>
    <property type="evidence" value="ECO:0007669"/>
    <property type="project" value="TreeGrafter"/>
</dbReference>
<evidence type="ECO:0000256" key="4">
    <source>
        <dbReference type="ARBA" id="ARBA00023163"/>
    </source>
</evidence>
<dbReference type="GO" id="GO:0005634">
    <property type="term" value="C:nucleus"/>
    <property type="evidence" value="ECO:0007669"/>
    <property type="project" value="UniProtKB-SubCell"/>
</dbReference>
<evidence type="ECO:0000313" key="7">
    <source>
        <dbReference type="EMBL" id="TPX77939.1"/>
    </source>
</evidence>
<dbReference type="EMBL" id="QEAP01000012">
    <property type="protein sequence ID" value="TPX77939.1"/>
    <property type="molecule type" value="Genomic_DNA"/>
</dbReference>
<protein>
    <submittedName>
        <fullName evidence="7">Uncharacterized protein</fullName>
    </submittedName>
</protein>
<dbReference type="Gene3D" id="1.25.40.10">
    <property type="entry name" value="Tetratricopeptide repeat domain"/>
    <property type="match status" value="1"/>
</dbReference>
<reference evidence="7 8" key="1">
    <citation type="journal article" date="2019" name="Sci. Rep.">
        <title>Comparative genomics of chytrid fungi reveal insights into the obligate biotrophic and pathogenic lifestyle of Synchytrium endobioticum.</title>
        <authorList>
            <person name="van de Vossenberg B.T.L.H."/>
            <person name="Warris S."/>
            <person name="Nguyen H.D.T."/>
            <person name="van Gent-Pelzer M.P.E."/>
            <person name="Joly D.L."/>
            <person name="van de Geest H.C."/>
            <person name="Bonants P.J.M."/>
            <person name="Smith D.S."/>
            <person name="Levesque C.A."/>
            <person name="van der Lee T.A.J."/>
        </authorList>
    </citation>
    <scope>NUCLEOTIDE SEQUENCE [LARGE SCALE GENOMIC DNA]</scope>
    <source>
        <strain evidence="7 8">CBS 675.73</strain>
    </source>
</reference>
<comment type="caution">
    <text evidence="7">The sequence shown here is derived from an EMBL/GenBank/DDBJ whole genome shotgun (WGS) entry which is preliminary data.</text>
</comment>
<feature type="compositionally biased region" description="Low complexity" evidence="6">
    <location>
        <begin position="21"/>
        <end position="37"/>
    </location>
</feature>
<feature type="compositionally biased region" description="Basic residues" evidence="6">
    <location>
        <begin position="1"/>
        <end position="10"/>
    </location>
</feature>
<dbReference type="InterPro" id="IPR011990">
    <property type="entry name" value="TPR-like_helical_dom_sf"/>
</dbReference>
<dbReference type="SUPFAM" id="SSF48452">
    <property type="entry name" value="TPR-like"/>
    <property type="match status" value="1"/>
</dbReference>
<dbReference type="AlphaFoldDB" id="A0A507FNE4"/>
<evidence type="ECO:0000256" key="1">
    <source>
        <dbReference type="ARBA" id="ARBA00004123"/>
    </source>
</evidence>